<evidence type="ECO:0000259" key="1">
    <source>
        <dbReference type="Pfam" id="PF13966"/>
    </source>
</evidence>
<evidence type="ECO:0000313" key="2">
    <source>
        <dbReference type="Proteomes" id="UP000694864"/>
    </source>
</evidence>
<dbReference type="RefSeq" id="XP_010474388.1">
    <property type="nucleotide sequence ID" value="XM_010476086.1"/>
</dbReference>
<protein>
    <submittedName>
        <fullName evidence="3">Uncharacterized protein LOC104753903</fullName>
    </submittedName>
</protein>
<dbReference type="Proteomes" id="UP000694864">
    <property type="component" value="Chromosome 16"/>
</dbReference>
<evidence type="ECO:0000313" key="3">
    <source>
        <dbReference type="RefSeq" id="XP_010474388.1"/>
    </source>
</evidence>
<dbReference type="Pfam" id="PF13966">
    <property type="entry name" value="zf-RVT"/>
    <property type="match status" value="1"/>
</dbReference>
<name>A0ABM0WPV6_CAMSA</name>
<reference evidence="2" key="1">
    <citation type="journal article" date="2014" name="Nat. Commun.">
        <title>The emerging biofuel crop Camelina sativa retains a highly undifferentiated hexaploid genome structure.</title>
        <authorList>
            <person name="Kagale S."/>
            <person name="Koh C."/>
            <person name="Nixon J."/>
            <person name="Bollina V."/>
            <person name="Clarke W.E."/>
            <person name="Tuteja R."/>
            <person name="Spillane C."/>
            <person name="Robinson S.J."/>
            <person name="Links M.G."/>
            <person name="Clarke C."/>
            <person name="Higgins E.E."/>
            <person name="Huebert T."/>
            <person name="Sharpe A.G."/>
            <person name="Parkin I.A."/>
        </authorList>
    </citation>
    <scope>NUCLEOTIDE SEQUENCE [LARGE SCALE GENOMIC DNA]</scope>
    <source>
        <strain evidence="2">cv. DH55</strain>
    </source>
</reference>
<dbReference type="GeneID" id="104753903"/>
<proteinExistence type="predicted"/>
<gene>
    <name evidence="3" type="primary">LOC104753903</name>
</gene>
<feature type="domain" description="Reverse transcriptase zinc-binding" evidence="1">
    <location>
        <begin position="89"/>
        <end position="158"/>
    </location>
</feature>
<dbReference type="InterPro" id="IPR026960">
    <property type="entry name" value="RVT-Znf"/>
</dbReference>
<accession>A0ABM0WPV6</accession>
<sequence>MGPPTEETQSLTVDCLISPSSADSDREKIKAILPDLEQEILDIKLSKKGAIDTFVWLPTKTGIFSAKSGYYESIKINNSDAPLPPPATREFNWSEYIWHLKTSPKNKLLLRKAVRGALSSRENLRARSINIEGQCPFCGSEETSIHLFFTCPFAVQVWKAAPFKNQLPQGSIHSIRDFIEKAKILVCLPPSGVGHGPLFPWIFWAIWNTRNHKIFNSKPTSPEETLTRAIALGREWCEAQESETPPQPRLTQTSPTYAGSDMIICNVDAAWQKETKTAGCGWIFRNEAIRQHCIGSAPPYGSDHH</sequence>
<reference evidence="3" key="2">
    <citation type="submission" date="2025-08" db="UniProtKB">
        <authorList>
            <consortium name="RefSeq"/>
        </authorList>
    </citation>
    <scope>IDENTIFICATION</scope>
    <source>
        <tissue evidence="3">Leaf</tissue>
    </source>
</reference>
<organism evidence="2 3">
    <name type="scientific">Camelina sativa</name>
    <name type="common">False flax</name>
    <name type="synonym">Myagrum sativum</name>
    <dbReference type="NCBI Taxonomy" id="90675"/>
    <lineage>
        <taxon>Eukaryota</taxon>
        <taxon>Viridiplantae</taxon>
        <taxon>Streptophyta</taxon>
        <taxon>Embryophyta</taxon>
        <taxon>Tracheophyta</taxon>
        <taxon>Spermatophyta</taxon>
        <taxon>Magnoliopsida</taxon>
        <taxon>eudicotyledons</taxon>
        <taxon>Gunneridae</taxon>
        <taxon>Pentapetalae</taxon>
        <taxon>rosids</taxon>
        <taxon>malvids</taxon>
        <taxon>Brassicales</taxon>
        <taxon>Brassicaceae</taxon>
        <taxon>Camelineae</taxon>
        <taxon>Camelina</taxon>
    </lineage>
</organism>
<keyword evidence="2" id="KW-1185">Reference proteome</keyword>